<evidence type="ECO:0000256" key="1">
    <source>
        <dbReference type="SAM" id="MobiDB-lite"/>
    </source>
</evidence>
<dbReference type="AlphaFoldDB" id="A0A0L9VPY5"/>
<feature type="region of interest" description="Disordered" evidence="1">
    <location>
        <begin position="1"/>
        <end position="129"/>
    </location>
</feature>
<name>A0A0L9VPY5_PHAAN</name>
<protein>
    <submittedName>
        <fullName evidence="2">Uncharacterized protein</fullName>
    </submittedName>
</protein>
<gene>
    <name evidence="2" type="ORF">LR48_Vigan11g015700</name>
</gene>
<dbReference type="InterPro" id="IPR018800">
    <property type="entry name" value="PRCC"/>
</dbReference>
<dbReference type="PANTHER" id="PTHR13621:SF2">
    <property type="entry name" value="PROLINE-RICH PROTEIN PRCC"/>
    <property type="match status" value="1"/>
</dbReference>
<dbReference type="PANTHER" id="PTHR13621">
    <property type="entry name" value="PROLINE-RICH PROTEIN PRCC"/>
    <property type="match status" value="1"/>
</dbReference>
<reference evidence="3" key="1">
    <citation type="journal article" date="2015" name="Proc. Natl. Acad. Sci. U.S.A.">
        <title>Genome sequencing of adzuki bean (Vigna angularis) provides insight into high starch and low fat accumulation and domestication.</title>
        <authorList>
            <person name="Yang K."/>
            <person name="Tian Z."/>
            <person name="Chen C."/>
            <person name="Luo L."/>
            <person name="Zhao B."/>
            <person name="Wang Z."/>
            <person name="Yu L."/>
            <person name="Li Y."/>
            <person name="Sun Y."/>
            <person name="Li W."/>
            <person name="Chen Y."/>
            <person name="Li Y."/>
            <person name="Zhang Y."/>
            <person name="Ai D."/>
            <person name="Zhao J."/>
            <person name="Shang C."/>
            <person name="Ma Y."/>
            <person name="Wu B."/>
            <person name="Wang M."/>
            <person name="Gao L."/>
            <person name="Sun D."/>
            <person name="Zhang P."/>
            <person name="Guo F."/>
            <person name="Wang W."/>
            <person name="Li Y."/>
            <person name="Wang J."/>
            <person name="Varshney R.K."/>
            <person name="Wang J."/>
            <person name="Ling H.Q."/>
            <person name="Wan P."/>
        </authorList>
    </citation>
    <scope>NUCLEOTIDE SEQUENCE</scope>
    <source>
        <strain evidence="3">cv. Jingnong 6</strain>
    </source>
</reference>
<dbReference type="GO" id="GO:0005634">
    <property type="term" value="C:nucleus"/>
    <property type="evidence" value="ECO:0007669"/>
    <property type="project" value="TreeGrafter"/>
</dbReference>
<dbReference type="Gramene" id="KOM57125">
    <property type="protein sequence ID" value="KOM57125"/>
    <property type="gene ID" value="LR48_Vigan11g015700"/>
</dbReference>
<dbReference type="Proteomes" id="UP000053144">
    <property type="component" value="Chromosome 11"/>
</dbReference>
<feature type="compositionally biased region" description="Low complexity" evidence="1">
    <location>
        <begin position="10"/>
        <end position="64"/>
    </location>
</feature>
<dbReference type="EMBL" id="CM003381">
    <property type="protein sequence ID" value="KOM57125.1"/>
    <property type="molecule type" value="Genomic_DNA"/>
</dbReference>
<accession>A0A0L9VPY5</accession>
<evidence type="ECO:0000313" key="2">
    <source>
        <dbReference type="EMBL" id="KOM57125.1"/>
    </source>
</evidence>
<organism evidence="2 3">
    <name type="scientific">Phaseolus angularis</name>
    <name type="common">Azuki bean</name>
    <name type="synonym">Vigna angularis</name>
    <dbReference type="NCBI Taxonomy" id="3914"/>
    <lineage>
        <taxon>Eukaryota</taxon>
        <taxon>Viridiplantae</taxon>
        <taxon>Streptophyta</taxon>
        <taxon>Embryophyta</taxon>
        <taxon>Tracheophyta</taxon>
        <taxon>Spermatophyta</taxon>
        <taxon>Magnoliopsida</taxon>
        <taxon>eudicotyledons</taxon>
        <taxon>Gunneridae</taxon>
        <taxon>Pentapetalae</taxon>
        <taxon>rosids</taxon>
        <taxon>fabids</taxon>
        <taxon>Fabales</taxon>
        <taxon>Fabaceae</taxon>
        <taxon>Papilionoideae</taxon>
        <taxon>50 kb inversion clade</taxon>
        <taxon>NPAAA clade</taxon>
        <taxon>indigoferoid/millettioid clade</taxon>
        <taxon>Phaseoleae</taxon>
        <taxon>Vigna</taxon>
    </lineage>
</organism>
<feature type="region of interest" description="Disordered" evidence="1">
    <location>
        <begin position="166"/>
        <end position="190"/>
    </location>
</feature>
<feature type="compositionally biased region" description="Low complexity" evidence="1">
    <location>
        <begin position="169"/>
        <end position="180"/>
    </location>
</feature>
<proteinExistence type="predicted"/>
<evidence type="ECO:0000313" key="3">
    <source>
        <dbReference type="Proteomes" id="UP000053144"/>
    </source>
</evidence>
<dbReference type="STRING" id="3914.A0A0L9VPY5"/>
<sequence>MEEQQPTPPKTTTLFSSLPQPKSSLFQSLSQPKSSSSLFQSLSQPKSSSSSLFQSLSPPKKPSLATSSETANPKPKPQIPEPQPKHVVQFTPPIIPLQTLPNSSTTTTTKKKKNGREERKGHCPPQTSSVKSFLASIPTPKNVATLGVQAIFGSGWRSIIETESPALETTSNSGGTSSLSVVQSAGDYKI</sequence>
<dbReference type="OMA" id="WRSIIET"/>